<proteinExistence type="inferred from homology"/>
<keyword evidence="3 8" id="KW-0436">Ligase</keyword>
<dbReference type="HAMAP" id="MF_00578">
    <property type="entry name" value="Glu_cys_ligase"/>
    <property type="match status" value="1"/>
</dbReference>
<dbReference type="STRING" id="553385.GCA_000591415_00756"/>
<dbReference type="NCBIfam" id="TIGR01434">
    <property type="entry name" value="glu_cys_ligase"/>
    <property type="match status" value="1"/>
</dbReference>
<dbReference type="PANTHER" id="PTHR38761">
    <property type="entry name" value="GLUTAMATE--CYSTEINE LIGASE"/>
    <property type="match status" value="1"/>
</dbReference>
<evidence type="ECO:0000259" key="10">
    <source>
        <dbReference type="Pfam" id="PF04262"/>
    </source>
</evidence>
<dbReference type="SUPFAM" id="SSF55931">
    <property type="entry name" value="Glutamine synthetase/guanido kinase"/>
    <property type="match status" value="1"/>
</dbReference>
<dbReference type="InterPro" id="IPR014746">
    <property type="entry name" value="Gln_synth/guanido_kin_cat_dom"/>
</dbReference>
<dbReference type="RefSeq" id="WP_084487956.1">
    <property type="nucleotide sequence ID" value="NZ_CAWOWR010000137.1"/>
</dbReference>
<dbReference type="AlphaFoldDB" id="A0A558HJC3"/>
<dbReference type="OrthoDB" id="9803907at2"/>
<dbReference type="GO" id="GO:0004357">
    <property type="term" value="F:glutamate-cysteine ligase activity"/>
    <property type="evidence" value="ECO:0007669"/>
    <property type="project" value="UniProtKB-UniRule"/>
</dbReference>
<feature type="domain" description="Glutamate--cysteine ligase" evidence="10">
    <location>
        <begin position="10"/>
        <end position="383"/>
    </location>
</feature>
<dbReference type="PANTHER" id="PTHR38761:SF1">
    <property type="entry name" value="GLUTAMATE--CYSTEINE LIGASE"/>
    <property type="match status" value="1"/>
</dbReference>
<keyword evidence="5 8" id="KW-0547">Nucleotide-binding</keyword>
<evidence type="ECO:0000256" key="1">
    <source>
        <dbReference type="ARBA" id="ARBA00005006"/>
    </source>
</evidence>
<evidence type="ECO:0000313" key="11">
    <source>
        <dbReference type="EMBL" id="TVU69220.1"/>
    </source>
</evidence>
<evidence type="ECO:0000256" key="4">
    <source>
        <dbReference type="ARBA" id="ARBA00022684"/>
    </source>
</evidence>
<dbReference type="GO" id="GO:0005829">
    <property type="term" value="C:cytosol"/>
    <property type="evidence" value="ECO:0007669"/>
    <property type="project" value="TreeGrafter"/>
</dbReference>
<dbReference type="EC" id="6.3.2.2" evidence="8"/>
<gene>
    <name evidence="8" type="primary">gshA</name>
    <name evidence="11" type="ORF">FQP86_12245</name>
</gene>
<dbReference type="Pfam" id="PF04262">
    <property type="entry name" value="Glu_cys_ligase"/>
    <property type="match status" value="1"/>
</dbReference>
<comment type="similarity">
    <text evidence="2 8">Belongs to the glutamate--cysteine ligase type 1 family. Type 1 subfamily.</text>
</comment>
<dbReference type="Gene3D" id="3.30.590.20">
    <property type="match status" value="1"/>
</dbReference>
<keyword evidence="12" id="KW-1185">Reference proteome</keyword>
<evidence type="ECO:0000313" key="12">
    <source>
        <dbReference type="Proteomes" id="UP000319941"/>
    </source>
</evidence>
<protein>
    <recommendedName>
        <fullName evidence="8">Glutamate--cysteine ligase</fullName>
        <ecNumber evidence="8">6.3.2.2</ecNumber>
    </recommendedName>
    <alternativeName>
        <fullName evidence="8">Gamma-ECS</fullName>
        <shortName evidence="8">GCS</shortName>
    </alternativeName>
    <alternativeName>
        <fullName evidence="8">Gamma-glutamylcysteine synthetase</fullName>
    </alternativeName>
</protein>
<comment type="caution">
    <text evidence="11">The sequence shown here is derived from an EMBL/GenBank/DDBJ whole genome shotgun (WGS) entry which is preliminary data.</text>
</comment>
<dbReference type="GO" id="GO:0005524">
    <property type="term" value="F:ATP binding"/>
    <property type="evidence" value="ECO:0007669"/>
    <property type="project" value="UniProtKB-KW"/>
</dbReference>
<comment type="pathway">
    <text evidence="1 8 9">Sulfur metabolism; glutathione biosynthesis; glutathione from L-cysteine and L-glutamate: step 1/2.</text>
</comment>
<comment type="catalytic activity">
    <reaction evidence="7 8 9">
        <text>L-cysteine + L-glutamate + ATP = gamma-L-glutamyl-L-cysteine + ADP + phosphate + H(+)</text>
        <dbReference type="Rhea" id="RHEA:13285"/>
        <dbReference type="ChEBI" id="CHEBI:15378"/>
        <dbReference type="ChEBI" id="CHEBI:29985"/>
        <dbReference type="ChEBI" id="CHEBI:30616"/>
        <dbReference type="ChEBI" id="CHEBI:35235"/>
        <dbReference type="ChEBI" id="CHEBI:43474"/>
        <dbReference type="ChEBI" id="CHEBI:58173"/>
        <dbReference type="ChEBI" id="CHEBI:456216"/>
        <dbReference type="EC" id="6.3.2.2"/>
    </reaction>
</comment>
<dbReference type="GO" id="GO:0046872">
    <property type="term" value="F:metal ion binding"/>
    <property type="evidence" value="ECO:0007669"/>
    <property type="project" value="TreeGrafter"/>
</dbReference>
<reference evidence="11 12" key="1">
    <citation type="submission" date="2019-07" db="EMBL/GenBank/DDBJ databases">
        <title>Diversity of Bacteria from Kongsfjorden, Arctic.</title>
        <authorList>
            <person name="Yu Y."/>
        </authorList>
    </citation>
    <scope>NUCLEOTIDE SEQUENCE [LARGE SCALE GENOMIC DNA]</scope>
    <source>
        <strain evidence="11 12">SM1923</strain>
    </source>
</reference>
<evidence type="ECO:0000256" key="9">
    <source>
        <dbReference type="RuleBase" id="RU004391"/>
    </source>
</evidence>
<dbReference type="Proteomes" id="UP000319941">
    <property type="component" value="Unassembled WGS sequence"/>
</dbReference>
<keyword evidence="6 8" id="KW-0067">ATP-binding</keyword>
<organism evidence="11 12">
    <name type="scientific">Cobetia crustatorum</name>
    <dbReference type="NCBI Taxonomy" id="553385"/>
    <lineage>
        <taxon>Bacteria</taxon>
        <taxon>Pseudomonadati</taxon>
        <taxon>Pseudomonadota</taxon>
        <taxon>Gammaproteobacteria</taxon>
        <taxon>Oceanospirillales</taxon>
        <taxon>Halomonadaceae</taxon>
        <taxon>Cobetia</taxon>
    </lineage>
</organism>
<dbReference type="GO" id="GO:0006750">
    <property type="term" value="P:glutathione biosynthetic process"/>
    <property type="evidence" value="ECO:0007669"/>
    <property type="project" value="UniProtKB-UniRule"/>
</dbReference>
<sequence>MSEQLASAIARLKAPARQGLFGRLRRGIEKEGLRVNADGQISQTSHPRALGSKLTHPYITTDYSESLLEYITPVFTRPKDSLEFLADLHRFSYRNLGDELIWPASMPPRLNGNDSVPIADYGTSNSGTMKHIYRKGLDVRYGRIMQSIAGIHYNFSLPDDFWVLLQRLEGAEGEDARDFRSRRYFELIRNFRRHSWILLYLFGASPGVDESFLDGGNDDRLKRQADRSLVSAYATSLRMSDLGYQNKVQAQLKICFNSLDNFVGTLRHAIVTPWKDYEKLGVKQTDGSWSQLSSSILQIENEYYSDIRPKRVTKQNETPSQALEGRGVEYIEVRCLDLNPFLPLGIDETQIRFLDTFLIWCLLTESPWIDDEECANLDNSKRRVVEAGRDPSLTLNVKGEERKLREIAANVMDELGEVAGLLDGDDKAGSAHRDALAALAPRFDQPDSTPSGRLLTSMIDNGSNFVDEVMGLARGQAEQFKAEPMERARGYLLDQLVETSLQQQGDIEAGDHQDFDTFMAEYFASAHATQPA</sequence>
<evidence type="ECO:0000256" key="8">
    <source>
        <dbReference type="HAMAP-Rule" id="MF_00578"/>
    </source>
</evidence>
<keyword evidence="4 8" id="KW-0317">Glutathione biosynthesis</keyword>
<dbReference type="EMBL" id="VNFH01000008">
    <property type="protein sequence ID" value="TVU69220.1"/>
    <property type="molecule type" value="Genomic_DNA"/>
</dbReference>
<name>A0A558HJC3_9GAMM</name>
<accession>A0A558HJC3</accession>
<evidence type="ECO:0000256" key="6">
    <source>
        <dbReference type="ARBA" id="ARBA00022840"/>
    </source>
</evidence>
<dbReference type="InterPro" id="IPR007370">
    <property type="entry name" value="Glu_cys_ligase"/>
</dbReference>
<dbReference type="UniPathway" id="UPA00142">
    <property type="reaction ID" value="UER00209"/>
</dbReference>
<evidence type="ECO:0000256" key="7">
    <source>
        <dbReference type="ARBA" id="ARBA00048819"/>
    </source>
</evidence>
<evidence type="ECO:0000256" key="2">
    <source>
        <dbReference type="ARBA" id="ARBA00008772"/>
    </source>
</evidence>
<evidence type="ECO:0000256" key="3">
    <source>
        <dbReference type="ARBA" id="ARBA00022598"/>
    </source>
</evidence>
<evidence type="ECO:0000256" key="5">
    <source>
        <dbReference type="ARBA" id="ARBA00022741"/>
    </source>
</evidence>
<dbReference type="InterPro" id="IPR006334">
    <property type="entry name" value="Glut_cys_ligase"/>
</dbReference>